<evidence type="ECO:0000313" key="3">
    <source>
        <dbReference type="EMBL" id="CAJ0600586.1"/>
    </source>
</evidence>
<feature type="transmembrane region" description="Helical" evidence="1">
    <location>
        <begin position="29"/>
        <end position="48"/>
    </location>
</feature>
<evidence type="ECO:0000256" key="1">
    <source>
        <dbReference type="SAM" id="Phobius"/>
    </source>
</evidence>
<gene>
    <name evidence="3" type="ORF">CYNAS_LOCUS12569</name>
</gene>
<reference evidence="3" key="1">
    <citation type="submission" date="2023-07" db="EMBL/GenBank/DDBJ databases">
        <authorList>
            <consortium name="CYATHOMIX"/>
        </authorList>
    </citation>
    <scope>NUCLEOTIDE SEQUENCE</scope>
    <source>
        <strain evidence="3">N/A</strain>
    </source>
</reference>
<feature type="domain" description="7TM GPCR serpentine receptor class x (Srx)" evidence="2">
    <location>
        <begin position="10"/>
        <end position="82"/>
    </location>
</feature>
<dbReference type="InterPro" id="IPR019430">
    <property type="entry name" value="7TM_GPCR_serpentine_rcpt_Srx"/>
</dbReference>
<dbReference type="EMBL" id="CATQJL010000223">
    <property type="protein sequence ID" value="CAJ0600586.1"/>
    <property type="molecule type" value="Genomic_DNA"/>
</dbReference>
<evidence type="ECO:0000259" key="2">
    <source>
        <dbReference type="Pfam" id="PF10328"/>
    </source>
</evidence>
<dbReference type="Pfam" id="PF10328">
    <property type="entry name" value="7TM_GPCR_Srx"/>
    <property type="match status" value="1"/>
</dbReference>
<keyword evidence="1" id="KW-0472">Membrane</keyword>
<feature type="transmembrane region" description="Helical" evidence="1">
    <location>
        <begin position="60"/>
        <end position="81"/>
    </location>
</feature>
<evidence type="ECO:0000313" key="4">
    <source>
        <dbReference type="Proteomes" id="UP001176961"/>
    </source>
</evidence>
<dbReference type="Proteomes" id="UP001176961">
    <property type="component" value="Unassembled WGS sequence"/>
</dbReference>
<keyword evidence="4" id="KW-1185">Reference proteome</keyword>
<dbReference type="AlphaFoldDB" id="A0AA36GY76"/>
<proteinExistence type="predicted"/>
<name>A0AA36GY76_CYLNA</name>
<accession>A0AA36GY76</accession>
<organism evidence="3 4">
    <name type="scientific">Cylicocyclus nassatus</name>
    <name type="common">Nematode worm</name>
    <dbReference type="NCBI Taxonomy" id="53992"/>
    <lineage>
        <taxon>Eukaryota</taxon>
        <taxon>Metazoa</taxon>
        <taxon>Ecdysozoa</taxon>
        <taxon>Nematoda</taxon>
        <taxon>Chromadorea</taxon>
        <taxon>Rhabditida</taxon>
        <taxon>Rhabditina</taxon>
        <taxon>Rhabditomorpha</taxon>
        <taxon>Strongyloidea</taxon>
        <taxon>Strongylidae</taxon>
        <taxon>Cylicocyclus</taxon>
    </lineage>
</organism>
<keyword evidence="1" id="KW-1133">Transmembrane helix</keyword>
<protein>
    <recommendedName>
        <fullName evidence="2">7TM GPCR serpentine receptor class x (Srx) domain-containing protein</fullName>
    </recommendedName>
</protein>
<sequence length="110" mass="12746">MALNVQVLRRITGASAVQSLRKLRSNKHLYIQGCVSAAIMIFTLYAVQFIRLTTTKHLKYFLDTLVWELVQMSNGIVLIIFNKPFRDVFRPMLCLNRPRAVNPRTEMTFS</sequence>
<keyword evidence="1" id="KW-0812">Transmembrane</keyword>
<comment type="caution">
    <text evidence="3">The sequence shown here is derived from an EMBL/GenBank/DDBJ whole genome shotgun (WGS) entry which is preliminary data.</text>
</comment>